<name>A0A3P5XNT3_9RHOB</name>
<dbReference type="Pfam" id="PF00892">
    <property type="entry name" value="EamA"/>
    <property type="match status" value="2"/>
</dbReference>
<keyword evidence="1" id="KW-0812">Transmembrane</keyword>
<feature type="transmembrane region" description="Helical" evidence="1">
    <location>
        <begin position="241"/>
        <end position="259"/>
    </location>
</feature>
<feature type="transmembrane region" description="Helical" evidence="1">
    <location>
        <begin position="125"/>
        <end position="143"/>
    </location>
</feature>
<dbReference type="SUPFAM" id="SSF103481">
    <property type="entry name" value="Multidrug resistance efflux transporter EmrE"/>
    <property type="match status" value="2"/>
</dbReference>
<dbReference type="PANTHER" id="PTHR22911">
    <property type="entry name" value="ACYL-MALONYL CONDENSING ENZYME-RELATED"/>
    <property type="match status" value="1"/>
</dbReference>
<reference evidence="3 4" key="1">
    <citation type="submission" date="2018-11" db="EMBL/GenBank/DDBJ databases">
        <authorList>
            <person name="Criscuolo A."/>
        </authorList>
    </citation>
    <scope>NUCLEOTIDE SEQUENCE [LARGE SCALE GENOMIC DNA]</scope>
    <source>
        <strain evidence="3">ACIP111625</strain>
    </source>
</reference>
<feature type="transmembrane region" description="Helical" evidence="1">
    <location>
        <begin position="265"/>
        <end position="283"/>
    </location>
</feature>
<accession>A0A3P5XNT3</accession>
<dbReference type="EMBL" id="UXAW01000114">
    <property type="protein sequence ID" value="VDC33349.1"/>
    <property type="molecule type" value="Genomic_DNA"/>
</dbReference>
<feature type="transmembrane region" description="Helical" evidence="1">
    <location>
        <begin position="179"/>
        <end position="199"/>
    </location>
</feature>
<sequence>MSATENRSAALMMTGAMAAFAAEDMFLKLAAVSMPPGEVLVINGLIGGGIFALLALRRGERVFSMDALRGAALVRNLAEAVAAFTYLLALAIVPLALASALLQATPLVITAGAALFLGETVGWRRWLSIIIGFIGVLVILNPWQAGIDIAGLAMLVCVIALAVRDLITRRMPVHLGTMSLSAWGVLASAPAGGLLMLALGDSFVLPDPGQSLVLLGAVLFGLIGYYSVIEAMRIGEVSAVAPFRYTRLVFSVVLAVAFLGESLSLHVVAGSGLVIFSGLYMFARNRKARLPRKVSSG</sequence>
<feature type="domain" description="EamA" evidence="2">
    <location>
        <begin position="152"/>
        <end position="277"/>
    </location>
</feature>
<feature type="transmembrane region" description="Helical" evidence="1">
    <location>
        <begin position="37"/>
        <end position="56"/>
    </location>
</feature>
<feature type="transmembrane region" description="Helical" evidence="1">
    <location>
        <begin position="211"/>
        <end position="229"/>
    </location>
</feature>
<dbReference type="Proteomes" id="UP000277498">
    <property type="component" value="Unassembled WGS sequence"/>
</dbReference>
<keyword evidence="4" id="KW-1185">Reference proteome</keyword>
<dbReference type="RefSeq" id="WP_124088462.1">
    <property type="nucleotide sequence ID" value="NZ_UXAW01000114.1"/>
</dbReference>
<dbReference type="AlphaFoldDB" id="A0A3P5XNT3"/>
<evidence type="ECO:0000256" key="1">
    <source>
        <dbReference type="SAM" id="Phobius"/>
    </source>
</evidence>
<keyword evidence="1" id="KW-1133">Transmembrane helix</keyword>
<dbReference type="PANTHER" id="PTHR22911:SF135">
    <property type="entry name" value="BLR4310 PROTEIN"/>
    <property type="match status" value="1"/>
</dbReference>
<gene>
    <name evidence="3" type="primary">ribN_8</name>
    <name evidence="3" type="ORF">XINFAN_03779</name>
</gene>
<feature type="transmembrane region" description="Helical" evidence="1">
    <location>
        <begin position="149"/>
        <end position="167"/>
    </location>
</feature>
<protein>
    <submittedName>
        <fullName evidence="3">Riboflavin transporter</fullName>
    </submittedName>
</protein>
<evidence type="ECO:0000259" key="2">
    <source>
        <dbReference type="Pfam" id="PF00892"/>
    </source>
</evidence>
<proteinExistence type="predicted"/>
<dbReference type="InterPro" id="IPR000620">
    <property type="entry name" value="EamA_dom"/>
</dbReference>
<dbReference type="InterPro" id="IPR037185">
    <property type="entry name" value="EmrE-like"/>
</dbReference>
<dbReference type="OrthoDB" id="7165334at2"/>
<organism evidence="3 4">
    <name type="scientific">Pseudogemmobacter humi</name>
    <dbReference type="NCBI Taxonomy" id="2483812"/>
    <lineage>
        <taxon>Bacteria</taxon>
        <taxon>Pseudomonadati</taxon>
        <taxon>Pseudomonadota</taxon>
        <taxon>Alphaproteobacteria</taxon>
        <taxon>Rhodobacterales</taxon>
        <taxon>Paracoccaceae</taxon>
        <taxon>Pseudogemmobacter</taxon>
    </lineage>
</organism>
<evidence type="ECO:0000313" key="3">
    <source>
        <dbReference type="EMBL" id="VDC33349.1"/>
    </source>
</evidence>
<feature type="transmembrane region" description="Helical" evidence="1">
    <location>
        <begin position="77"/>
        <end position="95"/>
    </location>
</feature>
<evidence type="ECO:0000313" key="4">
    <source>
        <dbReference type="Proteomes" id="UP000277498"/>
    </source>
</evidence>
<keyword evidence="1" id="KW-0472">Membrane</keyword>
<dbReference type="GO" id="GO:0016020">
    <property type="term" value="C:membrane"/>
    <property type="evidence" value="ECO:0007669"/>
    <property type="project" value="InterPro"/>
</dbReference>
<feature type="domain" description="EamA" evidence="2">
    <location>
        <begin position="8"/>
        <end position="140"/>
    </location>
</feature>